<name>A0A8X6M817_NEPPI</name>
<gene>
    <name evidence="1" type="ORF">NPIL_586241</name>
</gene>
<proteinExistence type="predicted"/>
<dbReference type="EMBL" id="BMAW01087367">
    <property type="protein sequence ID" value="GFS29334.1"/>
    <property type="molecule type" value="Genomic_DNA"/>
</dbReference>
<protein>
    <submittedName>
        <fullName evidence="1">Uncharacterized protein</fullName>
    </submittedName>
</protein>
<sequence>MPASHFNSESIKTAGNPGNSPFFKISTHFYIDARGRRRVLCCMEEEGAAAAPLGKSVNYHLTCLGCFSGTRSSCIDPRAFGKLFELTINRIGAQGASIGNGNTVSTDNQNGSRCLLPH</sequence>
<accession>A0A8X6M817</accession>
<keyword evidence="2" id="KW-1185">Reference proteome</keyword>
<reference evidence="1" key="1">
    <citation type="submission" date="2020-08" db="EMBL/GenBank/DDBJ databases">
        <title>Multicomponent nature underlies the extraordinary mechanical properties of spider dragline silk.</title>
        <authorList>
            <person name="Kono N."/>
            <person name="Nakamura H."/>
            <person name="Mori M."/>
            <person name="Yoshida Y."/>
            <person name="Ohtoshi R."/>
            <person name="Malay A.D."/>
            <person name="Moran D.A.P."/>
            <person name="Tomita M."/>
            <person name="Numata K."/>
            <person name="Arakawa K."/>
        </authorList>
    </citation>
    <scope>NUCLEOTIDE SEQUENCE</scope>
</reference>
<dbReference type="AlphaFoldDB" id="A0A8X6M817"/>
<comment type="caution">
    <text evidence="1">The sequence shown here is derived from an EMBL/GenBank/DDBJ whole genome shotgun (WGS) entry which is preliminary data.</text>
</comment>
<dbReference type="Proteomes" id="UP000887013">
    <property type="component" value="Unassembled WGS sequence"/>
</dbReference>
<evidence type="ECO:0000313" key="1">
    <source>
        <dbReference type="EMBL" id="GFS29334.1"/>
    </source>
</evidence>
<evidence type="ECO:0000313" key="2">
    <source>
        <dbReference type="Proteomes" id="UP000887013"/>
    </source>
</evidence>
<organism evidence="1 2">
    <name type="scientific">Nephila pilipes</name>
    <name type="common">Giant wood spider</name>
    <name type="synonym">Nephila maculata</name>
    <dbReference type="NCBI Taxonomy" id="299642"/>
    <lineage>
        <taxon>Eukaryota</taxon>
        <taxon>Metazoa</taxon>
        <taxon>Ecdysozoa</taxon>
        <taxon>Arthropoda</taxon>
        <taxon>Chelicerata</taxon>
        <taxon>Arachnida</taxon>
        <taxon>Araneae</taxon>
        <taxon>Araneomorphae</taxon>
        <taxon>Entelegynae</taxon>
        <taxon>Araneoidea</taxon>
        <taxon>Nephilidae</taxon>
        <taxon>Nephila</taxon>
    </lineage>
</organism>